<evidence type="ECO:0000313" key="2">
    <source>
        <dbReference type="EMBL" id="LAA97660.1"/>
    </source>
</evidence>
<feature type="signal peptide" evidence="1">
    <location>
        <begin position="1"/>
        <end position="18"/>
    </location>
</feature>
<dbReference type="AlphaFoldDB" id="A0A2D4JMK7"/>
<accession>A0A2D4JMK7</accession>
<keyword evidence="1" id="KW-0732">Signal</keyword>
<dbReference type="EMBL" id="IACK01214941">
    <property type="protein sequence ID" value="LAA97660.1"/>
    <property type="molecule type" value="Transcribed_RNA"/>
</dbReference>
<reference evidence="2" key="2">
    <citation type="submission" date="2017-11" db="EMBL/GenBank/DDBJ databases">
        <title>Coralsnake Venomics: Analyses of Venom Gland Transcriptomes and Proteomes of Six Brazilian Taxa.</title>
        <authorList>
            <person name="Aird S.D."/>
            <person name="Jorge da Silva N."/>
            <person name="Qiu L."/>
            <person name="Villar-Briones A."/>
            <person name="Aparecida-Saddi V."/>
            <person name="Campos-Telles M.P."/>
            <person name="Grau M."/>
            <person name="Mikheyev A.S."/>
        </authorList>
    </citation>
    <scope>NUCLEOTIDE SEQUENCE</scope>
    <source>
        <tissue evidence="2">Venom_gland</tissue>
    </source>
</reference>
<feature type="chain" id="PRO_5013891510" description="Secreted protein" evidence="1">
    <location>
        <begin position="19"/>
        <end position="104"/>
    </location>
</feature>
<protein>
    <recommendedName>
        <fullName evidence="3">Secreted protein</fullName>
    </recommendedName>
</protein>
<organism evidence="2">
    <name type="scientific">Micrurus lemniscatus lemniscatus</name>
    <dbReference type="NCBI Taxonomy" id="129467"/>
    <lineage>
        <taxon>Eukaryota</taxon>
        <taxon>Metazoa</taxon>
        <taxon>Chordata</taxon>
        <taxon>Craniata</taxon>
        <taxon>Vertebrata</taxon>
        <taxon>Euteleostomi</taxon>
        <taxon>Lepidosauria</taxon>
        <taxon>Squamata</taxon>
        <taxon>Bifurcata</taxon>
        <taxon>Unidentata</taxon>
        <taxon>Episquamata</taxon>
        <taxon>Toxicofera</taxon>
        <taxon>Serpentes</taxon>
        <taxon>Colubroidea</taxon>
        <taxon>Elapidae</taxon>
        <taxon>Elapinae</taxon>
        <taxon>Micrurus</taxon>
    </lineage>
</organism>
<evidence type="ECO:0008006" key="3">
    <source>
        <dbReference type="Google" id="ProtNLM"/>
    </source>
</evidence>
<evidence type="ECO:0000256" key="1">
    <source>
        <dbReference type="SAM" id="SignalP"/>
    </source>
</evidence>
<proteinExistence type="predicted"/>
<sequence>MLSQMVCLLLLLLSEVDQDVGCCRLVSPVTPGGPLCEGKLLPTLHPRTSCGVPVAPPIGSSFPPVTRQPRAASLLALPESSENLGRMERDSFCQSGAVAAPGVP</sequence>
<reference evidence="2" key="1">
    <citation type="submission" date="2017-07" db="EMBL/GenBank/DDBJ databases">
        <authorList>
            <person name="Mikheyev A."/>
            <person name="Grau M."/>
        </authorList>
    </citation>
    <scope>NUCLEOTIDE SEQUENCE</scope>
    <source>
        <tissue evidence="2">Venom_gland</tissue>
    </source>
</reference>
<name>A0A2D4JMK7_MICLE</name>